<name>A0A4Z1P899_9PEZI</name>
<accession>A0A4Z1P899</accession>
<protein>
    <submittedName>
        <fullName evidence="2">Uncharacterized protein</fullName>
    </submittedName>
</protein>
<feature type="compositionally biased region" description="Polar residues" evidence="1">
    <location>
        <begin position="1"/>
        <end position="12"/>
    </location>
</feature>
<reference evidence="2 3" key="1">
    <citation type="submission" date="2019-04" db="EMBL/GenBank/DDBJ databases">
        <title>High contiguity whole genome sequence and gene annotation resource for two Venturia nashicola isolates.</title>
        <authorList>
            <person name="Prokchorchik M."/>
            <person name="Won K."/>
            <person name="Lee Y."/>
            <person name="Choi E.D."/>
            <person name="Segonzac C."/>
            <person name="Sohn K.H."/>
        </authorList>
    </citation>
    <scope>NUCLEOTIDE SEQUENCE [LARGE SCALE GENOMIC DNA]</scope>
    <source>
        <strain evidence="2 3">PRI2</strain>
    </source>
</reference>
<dbReference type="AlphaFoldDB" id="A0A4Z1P899"/>
<feature type="region of interest" description="Disordered" evidence="1">
    <location>
        <begin position="1"/>
        <end position="31"/>
    </location>
</feature>
<organism evidence="2 3">
    <name type="scientific">Venturia nashicola</name>
    <dbReference type="NCBI Taxonomy" id="86259"/>
    <lineage>
        <taxon>Eukaryota</taxon>
        <taxon>Fungi</taxon>
        <taxon>Dikarya</taxon>
        <taxon>Ascomycota</taxon>
        <taxon>Pezizomycotina</taxon>
        <taxon>Dothideomycetes</taxon>
        <taxon>Pleosporomycetidae</taxon>
        <taxon>Venturiales</taxon>
        <taxon>Venturiaceae</taxon>
        <taxon>Venturia</taxon>
    </lineage>
</organism>
<comment type="caution">
    <text evidence="2">The sequence shown here is derived from an EMBL/GenBank/DDBJ whole genome shotgun (WGS) entry which is preliminary data.</text>
</comment>
<evidence type="ECO:0000313" key="2">
    <source>
        <dbReference type="EMBL" id="TID25353.1"/>
    </source>
</evidence>
<dbReference type="Proteomes" id="UP000298493">
    <property type="component" value="Unassembled WGS sequence"/>
</dbReference>
<evidence type="ECO:0000313" key="3">
    <source>
        <dbReference type="Proteomes" id="UP000298493"/>
    </source>
</evidence>
<keyword evidence="3" id="KW-1185">Reference proteome</keyword>
<sequence>MQRSITITSASNFKPKPEAMSESSESDTYTPVNVRIDRETAKSTPEIWNIYTGTNDMGQLINRKAKIFNDLARRHNNQVKTTDQPLRPLLNHMTARPIKGFPNYVGSIGGFKIVVPAMEVKASGKKYFTRLLTYQLKRMPEVVLERVLREVGVSHSAISVLAPRRDKERALVLAIGDPHPEARNTISMDELHKQAYRDEPMYIPDDELRDVKEGKMNAKADVIINRQAGY</sequence>
<proteinExistence type="predicted"/>
<evidence type="ECO:0000256" key="1">
    <source>
        <dbReference type="SAM" id="MobiDB-lite"/>
    </source>
</evidence>
<gene>
    <name evidence="2" type="ORF">E6O75_ATG04558</name>
</gene>
<feature type="compositionally biased region" description="Polar residues" evidence="1">
    <location>
        <begin position="21"/>
        <end position="31"/>
    </location>
</feature>
<dbReference type="EMBL" id="SNSC02000004">
    <property type="protein sequence ID" value="TID25353.1"/>
    <property type="molecule type" value="Genomic_DNA"/>
</dbReference>